<evidence type="ECO:0000256" key="2">
    <source>
        <dbReference type="SAM" id="SignalP"/>
    </source>
</evidence>
<gene>
    <name evidence="3" type="ORF">SEMRO_561_G166830.1</name>
</gene>
<keyword evidence="1" id="KW-1133">Transmembrane helix</keyword>
<organism evidence="3 4">
    <name type="scientific">Seminavis robusta</name>
    <dbReference type="NCBI Taxonomy" id="568900"/>
    <lineage>
        <taxon>Eukaryota</taxon>
        <taxon>Sar</taxon>
        <taxon>Stramenopiles</taxon>
        <taxon>Ochrophyta</taxon>
        <taxon>Bacillariophyta</taxon>
        <taxon>Bacillariophyceae</taxon>
        <taxon>Bacillariophycidae</taxon>
        <taxon>Naviculales</taxon>
        <taxon>Naviculaceae</taxon>
        <taxon>Seminavis</taxon>
    </lineage>
</organism>
<keyword evidence="1" id="KW-0812">Transmembrane</keyword>
<protein>
    <submittedName>
        <fullName evidence="3">Uncharacterized protein</fullName>
    </submittedName>
</protein>
<name>A0A9N8E5G4_9STRA</name>
<dbReference type="EMBL" id="CAICTM010000560">
    <property type="protein sequence ID" value="CAB9512911.1"/>
    <property type="molecule type" value="Genomic_DNA"/>
</dbReference>
<feature type="chain" id="PRO_5040402563" evidence="2">
    <location>
        <begin position="18"/>
        <end position="212"/>
    </location>
</feature>
<feature type="signal peptide" evidence="2">
    <location>
        <begin position="1"/>
        <end position="17"/>
    </location>
</feature>
<accession>A0A9N8E5G4</accession>
<dbReference type="OrthoDB" id="42258at2759"/>
<feature type="transmembrane region" description="Helical" evidence="1">
    <location>
        <begin position="72"/>
        <end position="94"/>
    </location>
</feature>
<evidence type="ECO:0000313" key="3">
    <source>
        <dbReference type="EMBL" id="CAB9512911.1"/>
    </source>
</evidence>
<dbReference type="Proteomes" id="UP001153069">
    <property type="component" value="Unassembled WGS sequence"/>
</dbReference>
<evidence type="ECO:0000256" key="1">
    <source>
        <dbReference type="SAM" id="Phobius"/>
    </source>
</evidence>
<feature type="transmembrane region" description="Helical" evidence="1">
    <location>
        <begin position="160"/>
        <end position="181"/>
    </location>
</feature>
<sequence length="212" mass="22793">MMKFLLRLLCLSHTVVAFSGSNQLAPKSAVPRVQGPFMYSGTFGSSSQLSKTNPRSTRLYNDLDNSANNDTFQVATIMTTAAAALASSLGVFWSEASVFQTGCGPLYLPDWLERSFYLGVLAVSGISVFFRIVFPDQGGLTGLLLPNDDQNEKNLGPLRVAIQASEAMALLAVFAAVIVLVNQSLNGEAMDGLSGIDLDKCRARQTFELTIL</sequence>
<evidence type="ECO:0000313" key="4">
    <source>
        <dbReference type="Proteomes" id="UP001153069"/>
    </source>
</evidence>
<keyword evidence="1" id="KW-0472">Membrane</keyword>
<feature type="transmembrane region" description="Helical" evidence="1">
    <location>
        <begin position="115"/>
        <end position="134"/>
    </location>
</feature>
<comment type="caution">
    <text evidence="3">The sequence shown here is derived from an EMBL/GenBank/DDBJ whole genome shotgun (WGS) entry which is preliminary data.</text>
</comment>
<proteinExistence type="predicted"/>
<dbReference type="AlphaFoldDB" id="A0A9N8E5G4"/>
<keyword evidence="2" id="KW-0732">Signal</keyword>
<keyword evidence="4" id="KW-1185">Reference proteome</keyword>
<reference evidence="3" key="1">
    <citation type="submission" date="2020-06" db="EMBL/GenBank/DDBJ databases">
        <authorList>
            <consortium name="Plant Systems Biology data submission"/>
        </authorList>
    </citation>
    <scope>NUCLEOTIDE SEQUENCE</scope>
    <source>
        <strain evidence="3">D6</strain>
    </source>
</reference>